<comment type="caution">
    <text evidence="1">The sequence shown here is derived from an EMBL/GenBank/DDBJ whole genome shotgun (WGS) entry which is preliminary data.</text>
</comment>
<organism evidence="1 2">
    <name type="scientific">Muraenolepis orangiensis</name>
    <name type="common">Patagonian moray cod</name>
    <dbReference type="NCBI Taxonomy" id="630683"/>
    <lineage>
        <taxon>Eukaryota</taxon>
        <taxon>Metazoa</taxon>
        <taxon>Chordata</taxon>
        <taxon>Craniata</taxon>
        <taxon>Vertebrata</taxon>
        <taxon>Euteleostomi</taxon>
        <taxon>Actinopterygii</taxon>
        <taxon>Neopterygii</taxon>
        <taxon>Teleostei</taxon>
        <taxon>Neoteleostei</taxon>
        <taxon>Acanthomorphata</taxon>
        <taxon>Zeiogadaria</taxon>
        <taxon>Gadariae</taxon>
        <taxon>Gadiformes</taxon>
        <taxon>Muraenolepidoidei</taxon>
        <taxon>Muraenolepididae</taxon>
        <taxon>Muraenolepis</taxon>
    </lineage>
</organism>
<proteinExistence type="predicted"/>
<name>A0A9Q0DSE3_9TELE</name>
<gene>
    <name evidence="1" type="ORF">NHX12_005876</name>
</gene>
<dbReference type="EMBL" id="JANIIK010000112">
    <property type="protein sequence ID" value="KAJ3593542.1"/>
    <property type="molecule type" value="Genomic_DNA"/>
</dbReference>
<dbReference type="AlphaFoldDB" id="A0A9Q0DSE3"/>
<dbReference type="Proteomes" id="UP001148018">
    <property type="component" value="Unassembled WGS sequence"/>
</dbReference>
<evidence type="ECO:0000313" key="2">
    <source>
        <dbReference type="Proteomes" id="UP001148018"/>
    </source>
</evidence>
<keyword evidence="2" id="KW-1185">Reference proteome</keyword>
<protein>
    <submittedName>
        <fullName evidence="1">Uncharacterized protein</fullName>
    </submittedName>
</protein>
<evidence type="ECO:0000313" key="1">
    <source>
        <dbReference type="EMBL" id="KAJ3593542.1"/>
    </source>
</evidence>
<reference evidence="1" key="1">
    <citation type="submission" date="2022-07" db="EMBL/GenBank/DDBJ databases">
        <title>Chromosome-level genome of Muraenolepis orangiensis.</title>
        <authorList>
            <person name="Kim J."/>
        </authorList>
    </citation>
    <scope>NUCLEOTIDE SEQUENCE</scope>
    <source>
        <strain evidence="1">KU_S4_2022</strain>
        <tissue evidence="1">Muscle</tissue>
    </source>
</reference>
<sequence length="164" mass="17425">MASGDSVGNDVLSTSVESGIGSMHGILSVRIVVREARALSCEHMLLLCSSHQQECFLLSPRSRTPCDEGTKGTLEGPLKGSLQGTLKGLLTMNQEYPPPVRWRSSGPRRKAGITMKGTPVTQREECCLDPWAVCTGGMSGTGRGGWTAGRGDVCNVPTNPGPRR</sequence>
<accession>A0A9Q0DSE3</accession>